<protein>
    <submittedName>
        <fullName evidence="1">Uncharacterized protein</fullName>
    </submittedName>
</protein>
<name>A0A3P7P7X3_DIBLA</name>
<sequence length="98" mass="10905">MIQDETSRQITIPCAFMRGRFAYVSGVLSCFLFRFHKSCACIFGLRVVIVASHVLNPGVLEILTGLEASGLKYAIVNFPVNRVGASIAVVHHRPWTLW</sequence>
<gene>
    <name evidence="1" type="ORF">DILT_LOCUS9967</name>
</gene>
<accession>A0A3P7P7X3</accession>
<dbReference type="EMBL" id="UYRU01058360">
    <property type="protein sequence ID" value="VDN14136.1"/>
    <property type="molecule type" value="Genomic_DNA"/>
</dbReference>
<evidence type="ECO:0000313" key="2">
    <source>
        <dbReference type="Proteomes" id="UP000281553"/>
    </source>
</evidence>
<reference evidence="1 2" key="1">
    <citation type="submission" date="2018-11" db="EMBL/GenBank/DDBJ databases">
        <authorList>
            <consortium name="Pathogen Informatics"/>
        </authorList>
    </citation>
    <scope>NUCLEOTIDE SEQUENCE [LARGE SCALE GENOMIC DNA]</scope>
</reference>
<dbReference type="AlphaFoldDB" id="A0A3P7P7X3"/>
<dbReference type="OrthoDB" id="206201at2759"/>
<evidence type="ECO:0000313" key="1">
    <source>
        <dbReference type="EMBL" id="VDN14136.1"/>
    </source>
</evidence>
<dbReference type="Proteomes" id="UP000281553">
    <property type="component" value="Unassembled WGS sequence"/>
</dbReference>
<keyword evidence="2" id="KW-1185">Reference proteome</keyword>
<proteinExistence type="predicted"/>
<organism evidence="1 2">
    <name type="scientific">Dibothriocephalus latus</name>
    <name type="common">Fish tapeworm</name>
    <name type="synonym">Diphyllobothrium latum</name>
    <dbReference type="NCBI Taxonomy" id="60516"/>
    <lineage>
        <taxon>Eukaryota</taxon>
        <taxon>Metazoa</taxon>
        <taxon>Spiralia</taxon>
        <taxon>Lophotrochozoa</taxon>
        <taxon>Platyhelminthes</taxon>
        <taxon>Cestoda</taxon>
        <taxon>Eucestoda</taxon>
        <taxon>Diphyllobothriidea</taxon>
        <taxon>Diphyllobothriidae</taxon>
        <taxon>Dibothriocephalus</taxon>
    </lineage>
</organism>